<keyword evidence="1" id="KW-0479">Metal-binding</keyword>
<evidence type="ECO:0000256" key="1">
    <source>
        <dbReference type="ARBA" id="ARBA00022723"/>
    </source>
</evidence>
<name>A0ABM9U7F1_9HYPH</name>
<evidence type="ECO:0000313" key="7">
    <source>
        <dbReference type="EMBL" id="CUA89565.1"/>
    </source>
</evidence>
<proteinExistence type="predicted"/>
<dbReference type="PROSITE" id="PS51128">
    <property type="entry name" value="ZF_DKSA_2"/>
    <property type="match status" value="1"/>
</dbReference>
<comment type="caution">
    <text evidence="7">The sequence shown here is derived from an EMBL/GenBank/DDBJ whole genome shotgun (WGS) entry which is preliminary data.</text>
</comment>
<dbReference type="SUPFAM" id="SSF57716">
    <property type="entry name" value="Glucocorticoid receptor-like (DNA-binding domain)"/>
    <property type="match status" value="1"/>
</dbReference>
<reference evidence="7 8" key="1">
    <citation type="submission" date="2015-08" db="EMBL/GenBank/DDBJ databases">
        <authorList>
            <person name="Varghese N."/>
        </authorList>
    </citation>
    <scope>NUCLEOTIDE SEQUENCE [LARGE SCALE GENOMIC DNA]</scope>
    <source>
        <strain evidence="7 8">DSM 18167</strain>
    </source>
</reference>
<protein>
    <submittedName>
        <fullName evidence="7">Transcriptional regulator, TraR/DksA family</fullName>
    </submittedName>
</protein>
<keyword evidence="3" id="KW-0862">Zinc</keyword>
<evidence type="ECO:0000313" key="8">
    <source>
        <dbReference type="Proteomes" id="UP000182178"/>
    </source>
</evidence>
<sequence>MREEYDRTMRALFGPRLERALEETNAEIEAQAANVAPVELDQQSVGRLSRMDAMQAQAMAQAYERRLKAQKVRIEHALTRLAAGEYGYCTECGEEIGMRRLDIDPAAHRCVRCA</sequence>
<dbReference type="PANTHER" id="PTHR33823:SF4">
    <property type="entry name" value="GENERAL STRESS PROTEIN 16O"/>
    <property type="match status" value="1"/>
</dbReference>
<gene>
    <name evidence="7" type="ORF">Ga0061061_10913</name>
</gene>
<accession>A0ABM9U7F1</accession>
<evidence type="ECO:0000256" key="3">
    <source>
        <dbReference type="ARBA" id="ARBA00022833"/>
    </source>
</evidence>
<dbReference type="Gene3D" id="1.20.120.910">
    <property type="entry name" value="DksA, coiled-coil domain"/>
    <property type="match status" value="1"/>
</dbReference>
<dbReference type="InterPro" id="IPR000962">
    <property type="entry name" value="Znf_DskA_TraR"/>
</dbReference>
<dbReference type="Proteomes" id="UP000182178">
    <property type="component" value="Unassembled WGS sequence"/>
</dbReference>
<keyword evidence="2" id="KW-0863">Zinc-finger</keyword>
<keyword evidence="8" id="KW-1185">Reference proteome</keyword>
<dbReference type="Pfam" id="PF01258">
    <property type="entry name" value="zf-dskA_traR"/>
    <property type="match status" value="1"/>
</dbReference>
<evidence type="ECO:0000256" key="4">
    <source>
        <dbReference type="PROSITE-ProRule" id="PRU00510"/>
    </source>
</evidence>
<dbReference type="EMBL" id="CYHC01000009">
    <property type="protein sequence ID" value="CUA89565.1"/>
    <property type="molecule type" value="Genomic_DNA"/>
</dbReference>
<feature type="coiled-coil region" evidence="5">
    <location>
        <begin position="53"/>
        <end position="80"/>
    </location>
</feature>
<evidence type="ECO:0000259" key="6">
    <source>
        <dbReference type="Pfam" id="PF01258"/>
    </source>
</evidence>
<feature type="domain" description="Zinc finger DksA/TraR C4-type" evidence="6">
    <location>
        <begin position="84"/>
        <end position="114"/>
    </location>
</feature>
<evidence type="ECO:0000256" key="5">
    <source>
        <dbReference type="SAM" id="Coils"/>
    </source>
</evidence>
<dbReference type="PANTHER" id="PTHR33823">
    <property type="entry name" value="RNA POLYMERASE-BINDING TRANSCRIPTION FACTOR DKSA-RELATED"/>
    <property type="match status" value="1"/>
</dbReference>
<keyword evidence="5" id="KW-0175">Coiled coil</keyword>
<evidence type="ECO:0000256" key="2">
    <source>
        <dbReference type="ARBA" id="ARBA00022771"/>
    </source>
</evidence>
<feature type="zinc finger region" description="dksA C4-type" evidence="4">
    <location>
        <begin position="89"/>
        <end position="113"/>
    </location>
</feature>
<organism evidence="7 8">
    <name type="scientific">Chelatococcus sambhunathii</name>
    <dbReference type="NCBI Taxonomy" id="363953"/>
    <lineage>
        <taxon>Bacteria</taxon>
        <taxon>Pseudomonadati</taxon>
        <taxon>Pseudomonadota</taxon>
        <taxon>Alphaproteobacteria</taxon>
        <taxon>Hyphomicrobiales</taxon>
        <taxon>Chelatococcaceae</taxon>
        <taxon>Chelatococcus</taxon>
    </lineage>
</organism>